<feature type="compositionally biased region" description="Polar residues" evidence="1">
    <location>
        <begin position="114"/>
        <end position="129"/>
    </location>
</feature>
<feature type="compositionally biased region" description="Basic and acidic residues" evidence="1">
    <location>
        <begin position="211"/>
        <end position="224"/>
    </location>
</feature>
<keyword evidence="3" id="KW-1185">Reference proteome</keyword>
<feature type="compositionally biased region" description="Polar residues" evidence="1">
    <location>
        <begin position="91"/>
        <end position="101"/>
    </location>
</feature>
<accession>A0A6A7BIJ6</accession>
<feature type="region of interest" description="Disordered" evidence="1">
    <location>
        <begin position="91"/>
        <end position="138"/>
    </location>
</feature>
<evidence type="ECO:0000313" key="3">
    <source>
        <dbReference type="Proteomes" id="UP000799423"/>
    </source>
</evidence>
<feature type="compositionally biased region" description="Polar residues" evidence="1">
    <location>
        <begin position="34"/>
        <end position="44"/>
    </location>
</feature>
<evidence type="ECO:0000256" key="1">
    <source>
        <dbReference type="SAM" id="MobiDB-lite"/>
    </source>
</evidence>
<dbReference type="AlphaFoldDB" id="A0A6A7BIJ6"/>
<reference evidence="2" key="1">
    <citation type="submission" date="2020-01" db="EMBL/GenBank/DDBJ databases">
        <authorList>
            <consortium name="DOE Joint Genome Institute"/>
            <person name="Haridas S."/>
            <person name="Albert R."/>
            <person name="Binder M."/>
            <person name="Bloem J."/>
            <person name="Labutti K."/>
            <person name="Salamov A."/>
            <person name="Andreopoulos B."/>
            <person name="Baker S.E."/>
            <person name="Barry K."/>
            <person name="Bills G."/>
            <person name="Bluhm B.H."/>
            <person name="Cannon C."/>
            <person name="Castanera R."/>
            <person name="Culley D.E."/>
            <person name="Daum C."/>
            <person name="Ezra D."/>
            <person name="Gonzalez J.B."/>
            <person name="Henrissat B."/>
            <person name="Kuo A."/>
            <person name="Liang C."/>
            <person name="Lipzen A."/>
            <person name="Lutzoni F."/>
            <person name="Magnuson J."/>
            <person name="Mondo S."/>
            <person name="Nolan M."/>
            <person name="Ohm R."/>
            <person name="Pangilinan J."/>
            <person name="Park H.-J."/>
            <person name="Ramirez L."/>
            <person name="Alfaro M."/>
            <person name="Sun H."/>
            <person name="Tritt A."/>
            <person name="Yoshinaga Y."/>
            <person name="Zwiers L.-H."/>
            <person name="Turgeon B.G."/>
            <person name="Goodwin S.B."/>
            <person name="Spatafora J.W."/>
            <person name="Crous P.W."/>
            <person name="Grigoriev I.V."/>
        </authorList>
    </citation>
    <scope>NUCLEOTIDE SEQUENCE</scope>
    <source>
        <strain evidence="2">IPT5</strain>
    </source>
</reference>
<feature type="region of interest" description="Disordered" evidence="1">
    <location>
        <begin position="1"/>
        <end position="62"/>
    </location>
</feature>
<evidence type="ECO:0000313" key="2">
    <source>
        <dbReference type="EMBL" id="KAF2854219.1"/>
    </source>
</evidence>
<dbReference type="Proteomes" id="UP000799423">
    <property type="component" value="Unassembled WGS sequence"/>
</dbReference>
<dbReference type="OrthoDB" id="10607766at2759"/>
<name>A0A6A7BIJ6_9PLEO</name>
<protein>
    <submittedName>
        <fullName evidence="2">Uncharacterized protein</fullName>
    </submittedName>
</protein>
<proteinExistence type="predicted"/>
<feature type="compositionally biased region" description="Basic and acidic residues" evidence="1">
    <location>
        <begin position="1"/>
        <end position="13"/>
    </location>
</feature>
<feature type="region of interest" description="Disordered" evidence="1">
    <location>
        <begin position="202"/>
        <end position="224"/>
    </location>
</feature>
<gene>
    <name evidence="2" type="ORF">T440DRAFT_465209</name>
</gene>
<sequence length="317" mass="35324">MPPRAKDPPRDRTPQSGRATSTSSSRARRLNGSFFENGSRSATSPPEARETRPATLPAAPAKWGVMRSAQISSPGVLPSLTPSSWATVRSAPTYTDVSSQAHKIGTAGRPPEPQSTTQPNLDTASSTTDPRIAEKQVASKTAKFEEEFERLLGLYATQDEIADNLRIINKNISEAGEDKKLADLKERESNALASLRLQHQTAETSLHSNHKRELEELTKRHDGQKKALIETGKAEIKKLHEDHASIRAKMQEETRGLQQDQKVKLQEKNAVSIELERKRKGYTEYEKNQIFDELARQLVKKRKITTEIKGEGDEKKA</sequence>
<organism evidence="2 3">
    <name type="scientific">Plenodomus tracheiphilus IPT5</name>
    <dbReference type="NCBI Taxonomy" id="1408161"/>
    <lineage>
        <taxon>Eukaryota</taxon>
        <taxon>Fungi</taxon>
        <taxon>Dikarya</taxon>
        <taxon>Ascomycota</taxon>
        <taxon>Pezizomycotina</taxon>
        <taxon>Dothideomycetes</taxon>
        <taxon>Pleosporomycetidae</taxon>
        <taxon>Pleosporales</taxon>
        <taxon>Pleosporineae</taxon>
        <taxon>Leptosphaeriaceae</taxon>
        <taxon>Plenodomus</taxon>
    </lineage>
</organism>
<dbReference type="EMBL" id="MU006293">
    <property type="protein sequence ID" value="KAF2854219.1"/>
    <property type="molecule type" value="Genomic_DNA"/>
</dbReference>